<proteinExistence type="predicted"/>
<reference evidence="1" key="1">
    <citation type="submission" date="2023-07" db="EMBL/GenBank/DDBJ databases">
        <title>Sequencing the genomes of 1000 actinobacteria strains.</title>
        <authorList>
            <person name="Klenk H.-P."/>
        </authorList>
    </citation>
    <scope>NUCLEOTIDE SEQUENCE</scope>
    <source>
        <strain evidence="1">DSM 45977</strain>
    </source>
</reference>
<name>A0AAE3ZGL0_9ACTN</name>
<keyword evidence="2" id="KW-1185">Reference proteome</keyword>
<dbReference type="RefSeq" id="WP_310278785.1">
    <property type="nucleotide sequence ID" value="NZ_JAVDXW010000002.1"/>
</dbReference>
<evidence type="ECO:0000313" key="2">
    <source>
        <dbReference type="Proteomes" id="UP001180845"/>
    </source>
</evidence>
<dbReference type="AlphaFoldDB" id="A0AAE3ZGL0"/>
<evidence type="ECO:0000313" key="1">
    <source>
        <dbReference type="EMBL" id="MDR7304548.1"/>
    </source>
</evidence>
<sequence>MGRRGSRLPDLDLTDTERRTLEGWARRRKTAQEIALRARIVLVCADGMSNMDVSRRMEVRRLIQRMVEAERAAAGTAVSEAVR</sequence>
<dbReference type="EMBL" id="JAVDXW010000002">
    <property type="protein sequence ID" value="MDR7304548.1"/>
    <property type="molecule type" value="Genomic_DNA"/>
</dbReference>
<dbReference type="Proteomes" id="UP001180845">
    <property type="component" value="Unassembled WGS sequence"/>
</dbReference>
<gene>
    <name evidence="1" type="ORF">JOF55_004792</name>
</gene>
<organism evidence="1 2">
    <name type="scientific">Haloactinomyces albus</name>
    <dbReference type="NCBI Taxonomy" id="1352928"/>
    <lineage>
        <taxon>Bacteria</taxon>
        <taxon>Bacillati</taxon>
        <taxon>Actinomycetota</taxon>
        <taxon>Actinomycetes</taxon>
        <taxon>Actinopolysporales</taxon>
        <taxon>Actinopolysporaceae</taxon>
        <taxon>Haloactinomyces</taxon>
    </lineage>
</organism>
<accession>A0AAE3ZGL0</accession>
<protein>
    <submittedName>
        <fullName evidence="1">ABC-type glutathione transport system ATPase component</fullName>
    </submittedName>
</protein>
<comment type="caution">
    <text evidence="1">The sequence shown here is derived from an EMBL/GenBank/DDBJ whole genome shotgun (WGS) entry which is preliminary data.</text>
</comment>